<evidence type="ECO:0000313" key="2">
    <source>
        <dbReference type="Proteomes" id="UP000641139"/>
    </source>
</evidence>
<dbReference type="EMBL" id="JAEFDC010000006">
    <property type="protein sequence ID" value="MBI1647143.1"/>
    <property type="molecule type" value="Genomic_DNA"/>
</dbReference>
<organism evidence="1 2">
    <name type="scientific">Capnocytophaga periodontitidis</name>
    <dbReference type="NCBI Taxonomy" id="2795027"/>
    <lineage>
        <taxon>Bacteria</taxon>
        <taxon>Pseudomonadati</taxon>
        <taxon>Bacteroidota</taxon>
        <taxon>Flavobacteriia</taxon>
        <taxon>Flavobacteriales</taxon>
        <taxon>Flavobacteriaceae</taxon>
        <taxon>Capnocytophaga</taxon>
    </lineage>
</organism>
<evidence type="ECO:0000313" key="1">
    <source>
        <dbReference type="EMBL" id="MBI1647143.1"/>
    </source>
</evidence>
<name>A0ABS0SN05_9FLAO</name>
<keyword evidence="2" id="KW-1185">Reference proteome</keyword>
<dbReference type="Proteomes" id="UP000641139">
    <property type="component" value="Unassembled WGS sequence"/>
</dbReference>
<comment type="caution">
    <text evidence="1">The sequence shown here is derived from an EMBL/GenBank/DDBJ whole genome shotgun (WGS) entry which is preliminary data.</text>
</comment>
<reference evidence="1 2" key="1">
    <citation type="journal article" date="2021" name="Int. J. Syst. Evol. Microbiol.">
        <title>Capnocytophaga periodontitidis sp. nov., isolated from subgingival plaque of periodontitis patient.</title>
        <authorList>
            <person name="Zhang Y."/>
            <person name="Qiao D."/>
            <person name="Shi W."/>
            <person name="Wu D."/>
            <person name="Cai M."/>
        </authorList>
    </citation>
    <scope>NUCLEOTIDE SEQUENCE [LARGE SCALE GENOMIC DNA]</scope>
    <source>
        <strain evidence="1 2">051621</strain>
    </source>
</reference>
<sequence>MKGLCFLKMNKIFFILVCIMTLSCNTNSNYTNNVKAIALESSHQAISNENNEQKIEDEELVLFLDNLKKALLEKQIDEIANNMINYPLEDEGPLYEMIYGDKVYEEGFTTKDKPIGKEEFIKIFDKLFTKKYILLFQKLDTKNIIENRIFSWWNKEKTTNIDFSFSSENSFQIDISFLESDVIGGYTIKYIFKKINGKILLYLVRSV</sequence>
<accession>A0ABS0SN05</accession>
<evidence type="ECO:0008006" key="3">
    <source>
        <dbReference type="Google" id="ProtNLM"/>
    </source>
</evidence>
<proteinExistence type="predicted"/>
<protein>
    <recommendedName>
        <fullName evidence="3">Lipoprotein</fullName>
    </recommendedName>
</protein>
<gene>
    <name evidence="1" type="ORF">I7X30_08750</name>
</gene>
<dbReference type="PROSITE" id="PS51257">
    <property type="entry name" value="PROKAR_LIPOPROTEIN"/>
    <property type="match status" value="1"/>
</dbReference>